<gene>
    <name evidence="6" type="ORF">VitviT2T_029946</name>
</gene>
<protein>
    <recommendedName>
        <fullName evidence="8">Mitochondrial import inner membrane translocase subunit TIM22-2</fullName>
    </recommendedName>
</protein>
<feature type="region of interest" description="Disordered" evidence="5">
    <location>
        <begin position="1"/>
        <end position="26"/>
    </location>
</feature>
<dbReference type="Pfam" id="PF02466">
    <property type="entry name" value="Tim17"/>
    <property type="match status" value="1"/>
</dbReference>
<evidence type="ECO:0000313" key="6">
    <source>
        <dbReference type="EMBL" id="WKA12571.1"/>
    </source>
</evidence>
<accession>A0ABY9E221</accession>
<dbReference type="EMBL" id="CP126666">
    <property type="protein sequence ID" value="WKA12571.1"/>
    <property type="molecule type" value="Genomic_DNA"/>
</dbReference>
<evidence type="ECO:0000256" key="3">
    <source>
        <dbReference type="ARBA" id="ARBA00022989"/>
    </source>
</evidence>
<sequence>MATADSPNTDSDADFENPNSTVTSNSSDALKANLSGPPIVCLLRFAGDSVAGAFMGSIFGYGLGLVKKKGFKGSFAEAGSSAKTFAILSGVHSLVVCFLKRLRGKDDVVNAGVAGCCTGLALSFPGTPQALLQSCVTFGVFSFIIEGLNKQQPALAHPFSMRNERGGKKALPPLAFPLPDELKESFSHFCRVDCWCGHEVDMQRSAGPPPQSNYWLKRLEPEASFSNRHCKGWMQNHSQLNQRLMCEPLKHAFVFDTSNVHSRLFLFFLSSWDGVYEWNL</sequence>
<keyword evidence="7" id="KW-1185">Reference proteome</keyword>
<keyword evidence="2" id="KW-0812">Transmembrane</keyword>
<organism evidence="6 7">
    <name type="scientific">Vitis vinifera</name>
    <name type="common">Grape</name>
    <dbReference type="NCBI Taxonomy" id="29760"/>
    <lineage>
        <taxon>Eukaryota</taxon>
        <taxon>Viridiplantae</taxon>
        <taxon>Streptophyta</taxon>
        <taxon>Embryophyta</taxon>
        <taxon>Tracheophyta</taxon>
        <taxon>Spermatophyta</taxon>
        <taxon>Magnoliopsida</taxon>
        <taxon>eudicotyledons</taxon>
        <taxon>Gunneridae</taxon>
        <taxon>Pentapetalae</taxon>
        <taxon>rosids</taxon>
        <taxon>Vitales</taxon>
        <taxon>Vitaceae</taxon>
        <taxon>Viteae</taxon>
        <taxon>Vitis</taxon>
    </lineage>
</organism>
<reference evidence="6 7" key="1">
    <citation type="journal article" date="2023" name="Hortic Res">
        <title>The complete reference genome for grapevine (Vitis vinifera L.) genetics and breeding.</title>
        <authorList>
            <person name="Shi X."/>
            <person name="Cao S."/>
            <person name="Wang X."/>
            <person name="Huang S."/>
            <person name="Wang Y."/>
            <person name="Liu Z."/>
            <person name="Liu W."/>
            <person name="Leng X."/>
            <person name="Peng Y."/>
            <person name="Wang N."/>
            <person name="Wang Y."/>
            <person name="Ma Z."/>
            <person name="Xu X."/>
            <person name="Zhang F."/>
            <person name="Xue H."/>
            <person name="Zhong H."/>
            <person name="Wang Y."/>
            <person name="Zhang K."/>
            <person name="Velt A."/>
            <person name="Avia K."/>
            <person name="Holtgrawe D."/>
            <person name="Grimplet J."/>
            <person name="Matus J.T."/>
            <person name="Ware D."/>
            <person name="Wu X."/>
            <person name="Wang H."/>
            <person name="Liu C."/>
            <person name="Fang Y."/>
            <person name="Rustenholz C."/>
            <person name="Cheng Z."/>
            <person name="Xiao H."/>
            <person name="Zhou Y."/>
        </authorList>
    </citation>
    <scope>NUCLEOTIDE SEQUENCE [LARGE SCALE GENOMIC DNA]</scope>
    <source>
        <strain evidence="7">cv. Pinot noir / PN40024</strain>
        <tissue evidence="6">Leaf</tissue>
    </source>
</reference>
<proteinExistence type="predicted"/>
<dbReference type="InterPro" id="IPR039175">
    <property type="entry name" value="TIM22"/>
</dbReference>
<feature type="compositionally biased region" description="Polar residues" evidence="5">
    <location>
        <begin position="17"/>
        <end position="26"/>
    </location>
</feature>
<evidence type="ECO:0000256" key="1">
    <source>
        <dbReference type="ARBA" id="ARBA00004141"/>
    </source>
</evidence>
<keyword evidence="4" id="KW-0472">Membrane</keyword>
<dbReference type="PANTHER" id="PTHR14110:SF1">
    <property type="entry name" value="CHLOROPLASTIC IMPORT INNER MEMBRANE TRANSLOCASE SUBUNIT TIM22-2-RELATED"/>
    <property type="match status" value="1"/>
</dbReference>
<evidence type="ECO:0000256" key="4">
    <source>
        <dbReference type="ARBA" id="ARBA00023136"/>
    </source>
</evidence>
<name>A0ABY9E221_VITVI</name>
<dbReference type="Proteomes" id="UP001227230">
    <property type="component" value="Chromosome 19"/>
</dbReference>
<dbReference type="PANTHER" id="PTHR14110">
    <property type="entry name" value="MITOCHONDRIAL IMPORT INNER MEMBRANE TRANSLOCASE SUBUNIT TIM22"/>
    <property type="match status" value="1"/>
</dbReference>
<keyword evidence="3" id="KW-1133">Transmembrane helix</keyword>
<feature type="compositionally biased region" description="Polar residues" evidence="5">
    <location>
        <begin position="1"/>
        <end position="10"/>
    </location>
</feature>
<evidence type="ECO:0000313" key="7">
    <source>
        <dbReference type="Proteomes" id="UP001227230"/>
    </source>
</evidence>
<evidence type="ECO:0000256" key="2">
    <source>
        <dbReference type="ARBA" id="ARBA00022692"/>
    </source>
</evidence>
<evidence type="ECO:0000256" key="5">
    <source>
        <dbReference type="SAM" id="MobiDB-lite"/>
    </source>
</evidence>
<evidence type="ECO:0008006" key="8">
    <source>
        <dbReference type="Google" id="ProtNLM"/>
    </source>
</evidence>
<comment type="subcellular location">
    <subcellularLocation>
        <location evidence="1">Membrane</location>
        <topology evidence="1">Multi-pass membrane protein</topology>
    </subcellularLocation>
</comment>